<reference evidence="2" key="1">
    <citation type="submission" date="2016-07" db="EMBL/GenBank/DDBJ databases">
        <authorList>
            <person name="Florea S."/>
            <person name="Webb J.S."/>
            <person name="Jaromczyk J."/>
            <person name="Schardl C.L."/>
        </authorList>
    </citation>
    <scope>NUCLEOTIDE SEQUENCE [LARGE SCALE GENOMIC DNA]</scope>
    <source>
        <strain evidence="2">IPBSL-7</strain>
    </source>
</reference>
<dbReference type="SMART" id="SM00047">
    <property type="entry name" value="LYZ2"/>
    <property type="match status" value="1"/>
</dbReference>
<dbReference type="GO" id="GO:0071973">
    <property type="term" value="P:bacterial-type flagellum-dependent cell motility"/>
    <property type="evidence" value="ECO:0007669"/>
    <property type="project" value="TreeGrafter"/>
</dbReference>
<dbReference type="Proteomes" id="UP000093501">
    <property type="component" value="Unassembled WGS sequence"/>
</dbReference>
<dbReference type="AlphaFoldDB" id="A0A1C0AM40"/>
<sequence length="520" mass="56236">MPSPRTLVRALVALAMLAVLLPQARPAVALDAATFIAKTAAWAQAEEKAHGVPASVAMAQAMLESGMGESGLTKNANNWFGIKCSSTVSPYQNGCYSVSTTEYDSNGNPYTVVAKFRKYDTPELSFIDHGYFLSRLSRYAKAFLYKDNPDRFIVEVHLGGYATDPQYANKVINIMTKYNLYQYNITPPSTAPSELAIRPQLKAFTDATASVTGLLSPDGAGREIQVQALTAEGWTTVTSAAAGSRGQFSLPLDHAKSNAGKVTYRVVAAAAQGQLTSAEFVLERVGRVLVQPVTTVMVTQTTQLRGSASGYVGRPIVAQVLVDGVWQDHAAGTVSSSGTFALQLAVGQAEAGTWSVRAVVTAADGKTYPSTIVKATWVPDVYTTEGTHDYNGRQWRTRCEPYSGTTRCFTDIWASTVKVVSGKFVKTSDWTFNNMTYLPSPRSMWATNPLGGYGTPGPKTFTWTSDGREWKAECDTATTGAGGCRAYILADVITSSQTSSGTWRYAWQRTWVFNNIVRFS</sequence>
<gene>
    <name evidence="1" type="ORF">BCR15_04760</name>
</gene>
<dbReference type="InterPro" id="IPR002901">
    <property type="entry name" value="MGlyc_endo_b_GlcNAc-like_dom"/>
</dbReference>
<evidence type="ECO:0000313" key="2">
    <source>
        <dbReference type="Proteomes" id="UP000093501"/>
    </source>
</evidence>
<proteinExistence type="predicted"/>
<protein>
    <submittedName>
        <fullName evidence="1">Uncharacterized protein</fullName>
    </submittedName>
</protein>
<dbReference type="PANTHER" id="PTHR33308:SF9">
    <property type="entry name" value="PEPTIDOGLYCAN HYDROLASE FLGJ"/>
    <property type="match status" value="1"/>
</dbReference>
<comment type="caution">
    <text evidence="1">The sequence shown here is derived from an EMBL/GenBank/DDBJ whole genome shotgun (WGS) entry which is preliminary data.</text>
</comment>
<dbReference type="PRINTS" id="PR01002">
    <property type="entry name" value="FLGFLGJ"/>
</dbReference>
<dbReference type="Gene3D" id="4.10.80.30">
    <property type="entry name" value="DNA polymerase, domain 6"/>
    <property type="match status" value="1"/>
</dbReference>
<dbReference type="Pfam" id="PF01832">
    <property type="entry name" value="Glucosaminidase"/>
    <property type="match status" value="1"/>
</dbReference>
<dbReference type="Gene3D" id="1.10.530.10">
    <property type="match status" value="1"/>
</dbReference>
<dbReference type="PANTHER" id="PTHR33308">
    <property type="entry name" value="PEPTIDOGLYCAN HYDROLASE FLGJ"/>
    <property type="match status" value="1"/>
</dbReference>
<evidence type="ECO:0000313" key="1">
    <source>
        <dbReference type="EMBL" id="OCL33942.1"/>
    </source>
</evidence>
<dbReference type="RefSeq" id="WP_068751699.1">
    <property type="nucleotide sequence ID" value="NZ_LR214441.1"/>
</dbReference>
<keyword evidence="2" id="KW-1185">Reference proteome</keyword>
<dbReference type="GO" id="GO:0004040">
    <property type="term" value="F:amidase activity"/>
    <property type="evidence" value="ECO:0007669"/>
    <property type="project" value="InterPro"/>
</dbReference>
<dbReference type="EMBL" id="MBQD01000021">
    <property type="protein sequence ID" value="OCL33942.1"/>
    <property type="molecule type" value="Genomic_DNA"/>
</dbReference>
<accession>A0A1C0AM40</accession>
<dbReference type="InterPro" id="IPR051056">
    <property type="entry name" value="Glycosyl_Hydrolase_73"/>
</dbReference>
<name>A0A1C0AM40_9ACTN</name>
<organism evidence="1 2">
    <name type="scientific">Tessaracoccus lapidicaptus</name>
    <dbReference type="NCBI Taxonomy" id="1427523"/>
    <lineage>
        <taxon>Bacteria</taxon>
        <taxon>Bacillati</taxon>
        <taxon>Actinomycetota</taxon>
        <taxon>Actinomycetes</taxon>
        <taxon>Propionibacteriales</taxon>
        <taxon>Propionibacteriaceae</taxon>
        <taxon>Tessaracoccus</taxon>
    </lineage>
</organism>